<dbReference type="EMBL" id="CP010086">
    <property type="protein sequence ID" value="AJG97360.1"/>
    <property type="molecule type" value="Genomic_DNA"/>
</dbReference>
<dbReference type="GO" id="GO:0008757">
    <property type="term" value="F:S-adenosylmethionine-dependent methyltransferase activity"/>
    <property type="evidence" value="ECO:0007669"/>
    <property type="project" value="InterPro"/>
</dbReference>
<dbReference type="Pfam" id="PF08241">
    <property type="entry name" value="Methyltransf_11"/>
    <property type="match status" value="1"/>
</dbReference>
<dbReference type="InterPro" id="IPR029063">
    <property type="entry name" value="SAM-dependent_MTases_sf"/>
</dbReference>
<dbReference type="PANTHER" id="PTHR43861:SF1">
    <property type="entry name" value="TRANS-ACONITATE 2-METHYLTRANSFERASE"/>
    <property type="match status" value="1"/>
</dbReference>
<dbReference type="InterPro" id="IPR013216">
    <property type="entry name" value="Methyltransf_11"/>
</dbReference>
<dbReference type="STRING" id="1520.LF65_00732"/>
<sequence>MEDMSYWKEVWERKGNGNTTCLEELDGYEDTTADVKEIAKQIVKELDIKETDRILEVACGAGGLAQYIKCGEYVGVDYSSSLVKRHIELLNNSVLHGEANNLIFKDKTFDKVFCFGAFHYFPNQEYAKQAISELKRVAKEAIFIGDLPMTSHRKEHLLYDKNDFKDWKTTDGYYNPCRFNVSLKLV</sequence>
<dbReference type="RefSeq" id="WP_041894136.1">
    <property type="nucleotide sequence ID" value="NZ_CP010086.2"/>
</dbReference>
<dbReference type="CDD" id="cd02440">
    <property type="entry name" value="AdoMet_MTases"/>
    <property type="match status" value="1"/>
</dbReference>
<proteinExistence type="predicted"/>
<feature type="domain" description="Methyltransferase type 11" evidence="1">
    <location>
        <begin position="55"/>
        <end position="140"/>
    </location>
</feature>
<dbReference type="Proteomes" id="UP000031866">
    <property type="component" value="Chromosome"/>
</dbReference>
<gene>
    <name evidence="2" type="ORF">LF65_00732</name>
</gene>
<name>A0A0B5Q8T9_CLOBE</name>
<dbReference type="AlphaFoldDB" id="A0A0B5Q8T9"/>
<evidence type="ECO:0000313" key="2">
    <source>
        <dbReference type="EMBL" id="AJG97360.1"/>
    </source>
</evidence>
<accession>A0A0B5Q8T9</accession>
<dbReference type="KEGG" id="cbei:LF65_00732"/>
<keyword evidence="2" id="KW-0808">Transferase</keyword>
<protein>
    <submittedName>
        <fullName evidence="2">Methyltransferase type 11</fullName>
    </submittedName>
</protein>
<organism evidence="2 3">
    <name type="scientific">Clostridium beijerinckii</name>
    <name type="common">Clostridium MP</name>
    <dbReference type="NCBI Taxonomy" id="1520"/>
    <lineage>
        <taxon>Bacteria</taxon>
        <taxon>Bacillati</taxon>
        <taxon>Bacillota</taxon>
        <taxon>Clostridia</taxon>
        <taxon>Eubacteriales</taxon>
        <taxon>Clostridiaceae</taxon>
        <taxon>Clostridium</taxon>
    </lineage>
</organism>
<dbReference type="GO" id="GO:0032259">
    <property type="term" value="P:methylation"/>
    <property type="evidence" value="ECO:0007669"/>
    <property type="project" value="UniProtKB-KW"/>
</dbReference>
<dbReference type="OrthoDB" id="9808140at2"/>
<dbReference type="PANTHER" id="PTHR43861">
    <property type="entry name" value="TRANS-ACONITATE 2-METHYLTRANSFERASE-RELATED"/>
    <property type="match status" value="1"/>
</dbReference>
<keyword evidence="2" id="KW-0489">Methyltransferase</keyword>
<evidence type="ECO:0000313" key="3">
    <source>
        <dbReference type="Proteomes" id="UP000031866"/>
    </source>
</evidence>
<dbReference type="Gene3D" id="3.40.50.150">
    <property type="entry name" value="Vaccinia Virus protein VP39"/>
    <property type="match status" value="1"/>
</dbReference>
<evidence type="ECO:0000259" key="1">
    <source>
        <dbReference type="Pfam" id="PF08241"/>
    </source>
</evidence>
<reference evidence="3" key="1">
    <citation type="submission" date="2014-12" db="EMBL/GenBank/DDBJ databases">
        <title>Genome sequence of Clostridium beijerinckii strain 59B.</title>
        <authorList>
            <person name="Little G.T."/>
            <person name="Minton N.P."/>
        </authorList>
    </citation>
    <scope>NUCLEOTIDE SEQUENCE [LARGE SCALE GENOMIC DNA]</scope>
    <source>
        <strain evidence="3">59B</strain>
    </source>
</reference>
<dbReference type="SUPFAM" id="SSF53335">
    <property type="entry name" value="S-adenosyl-L-methionine-dependent methyltransferases"/>
    <property type="match status" value="1"/>
</dbReference>